<dbReference type="InterPro" id="IPR047575">
    <property type="entry name" value="Sm"/>
</dbReference>
<dbReference type="PROSITE" id="PS52002">
    <property type="entry name" value="SM"/>
    <property type="match status" value="1"/>
</dbReference>
<dbReference type="GO" id="GO:0003723">
    <property type="term" value="F:RNA binding"/>
    <property type="evidence" value="ECO:0007669"/>
    <property type="project" value="InterPro"/>
</dbReference>
<feature type="domain" description="Sm" evidence="2">
    <location>
        <begin position="5"/>
        <end position="84"/>
    </location>
</feature>
<dbReference type="Gene3D" id="2.30.30.100">
    <property type="match status" value="1"/>
</dbReference>
<evidence type="ECO:0000259" key="2">
    <source>
        <dbReference type="PROSITE" id="PS52002"/>
    </source>
</evidence>
<dbReference type="GO" id="GO:0016740">
    <property type="term" value="F:transferase activity"/>
    <property type="evidence" value="ECO:0007669"/>
    <property type="project" value="UniProtKB-KW"/>
</dbReference>
<protein>
    <submittedName>
        <fullName evidence="3">N-alpha-acetyltransferase auxiliary subunit-like</fullName>
    </submittedName>
</protein>
<dbReference type="PANTHER" id="PTHR10701">
    <property type="entry name" value="SMALL NUCLEAR RIBONUCLEOPROTEIN-ASSOCIATED PROTEIN B AND N"/>
    <property type="match status" value="1"/>
</dbReference>
<dbReference type="SMART" id="SM00651">
    <property type="entry name" value="Sm"/>
    <property type="match status" value="1"/>
</dbReference>
<dbReference type="SUPFAM" id="SSF50182">
    <property type="entry name" value="Sm-like ribonucleoproteins"/>
    <property type="match status" value="1"/>
</dbReference>
<gene>
    <name evidence="3" type="ORF">BpHYR1_052094</name>
</gene>
<organism evidence="3 4">
    <name type="scientific">Brachionus plicatilis</name>
    <name type="common">Marine rotifer</name>
    <name type="synonym">Brachionus muelleri</name>
    <dbReference type="NCBI Taxonomy" id="10195"/>
    <lineage>
        <taxon>Eukaryota</taxon>
        <taxon>Metazoa</taxon>
        <taxon>Spiralia</taxon>
        <taxon>Gnathifera</taxon>
        <taxon>Rotifera</taxon>
        <taxon>Eurotatoria</taxon>
        <taxon>Monogononta</taxon>
        <taxon>Pseudotrocha</taxon>
        <taxon>Ploima</taxon>
        <taxon>Brachionidae</taxon>
        <taxon>Brachionus</taxon>
    </lineage>
</organism>
<keyword evidence="4" id="KW-1185">Reference proteome</keyword>
<dbReference type="EMBL" id="REGN01002928">
    <property type="protein sequence ID" value="RNA25420.1"/>
    <property type="molecule type" value="Genomic_DNA"/>
</dbReference>
<dbReference type="PANTHER" id="PTHR10701:SF5">
    <property type="entry name" value="N-ALPHA-ACETYLTRANSFERASE 38, NATC AUXILIARY SUBUNIT"/>
    <property type="match status" value="1"/>
</dbReference>
<sequence length="86" mass="9493">MEDPKQNELLKSLLNKSMKVKITDGRVLIGIFLCTDRDSNIVLGSCKEYTSQSAIESGSIEPRSIGLSMIPGQHIVQLFTDESIHS</sequence>
<dbReference type="Proteomes" id="UP000276133">
    <property type="component" value="Unassembled WGS sequence"/>
</dbReference>
<dbReference type="AlphaFoldDB" id="A0A3M7RPU5"/>
<dbReference type="GO" id="GO:0031417">
    <property type="term" value="C:NatC complex"/>
    <property type="evidence" value="ECO:0007669"/>
    <property type="project" value="InterPro"/>
</dbReference>
<dbReference type="InterPro" id="IPR034110">
    <property type="entry name" value="LSMD1_Sm"/>
</dbReference>
<dbReference type="InterPro" id="IPR010920">
    <property type="entry name" value="LSM_dom_sf"/>
</dbReference>
<dbReference type="InterPro" id="IPR001163">
    <property type="entry name" value="Sm_dom_euk/arc"/>
</dbReference>
<comment type="caution">
    <text evidence="3">The sequence shown here is derived from an EMBL/GenBank/DDBJ whole genome shotgun (WGS) entry which is preliminary data.</text>
</comment>
<reference evidence="3 4" key="1">
    <citation type="journal article" date="2018" name="Sci. Rep.">
        <title>Genomic signatures of local adaptation to the degree of environmental predictability in rotifers.</title>
        <authorList>
            <person name="Franch-Gras L."/>
            <person name="Hahn C."/>
            <person name="Garcia-Roger E.M."/>
            <person name="Carmona M.J."/>
            <person name="Serra M."/>
            <person name="Gomez A."/>
        </authorList>
    </citation>
    <scope>NUCLEOTIDE SEQUENCE [LARGE SCALE GENOMIC DNA]</scope>
    <source>
        <strain evidence="3">HYR1</strain>
    </source>
</reference>
<dbReference type="Pfam" id="PF01423">
    <property type="entry name" value="LSM"/>
    <property type="match status" value="1"/>
</dbReference>
<dbReference type="CDD" id="cd06168">
    <property type="entry name" value="LSMD1"/>
    <property type="match status" value="1"/>
</dbReference>
<keyword evidence="3" id="KW-0808">Transferase</keyword>
<comment type="similarity">
    <text evidence="1">Belongs to the snRNP Sm proteins family.</text>
</comment>
<evidence type="ECO:0000313" key="3">
    <source>
        <dbReference type="EMBL" id="RNA25420.1"/>
    </source>
</evidence>
<name>A0A3M7RPU5_BRAPC</name>
<dbReference type="STRING" id="10195.A0A3M7RPU5"/>
<dbReference type="InterPro" id="IPR050914">
    <property type="entry name" value="snRNP_SmB/NAA38-like"/>
</dbReference>
<evidence type="ECO:0000256" key="1">
    <source>
        <dbReference type="ARBA" id="ARBA00006850"/>
    </source>
</evidence>
<evidence type="ECO:0000313" key="4">
    <source>
        <dbReference type="Proteomes" id="UP000276133"/>
    </source>
</evidence>
<proteinExistence type="inferred from homology"/>
<dbReference type="OrthoDB" id="368909at2759"/>
<accession>A0A3M7RPU5</accession>